<name>A0A2M4B2V7_9DIPT</name>
<evidence type="ECO:0000256" key="1">
    <source>
        <dbReference type="SAM" id="SignalP"/>
    </source>
</evidence>
<dbReference type="AlphaFoldDB" id="A0A2M4B2V7"/>
<protein>
    <submittedName>
        <fullName evidence="2">Putative secreted protein</fullName>
    </submittedName>
</protein>
<reference evidence="2" key="1">
    <citation type="submission" date="2018-01" db="EMBL/GenBank/DDBJ databases">
        <title>An insight into the sialome of Amazonian anophelines.</title>
        <authorList>
            <person name="Ribeiro J.M."/>
            <person name="Scarpassa V."/>
            <person name="Calvo E."/>
        </authorList>
    </citation>
    <scope>NUCLEOTIDE SEQUENCE</scope>
    <source>
        <tissue evidence="2">Salivary glands</tissue>
    </source>
</reference>
<organism evidence="2">
    <name type="scientific">Anopheles triannulatus</name>
    <dbReference type="NCBI Taxonomy" id="58253"/>
    <lineage>
        <taxon>Eukaryota</taxon>
        <taxon>Metazoa</taxon>
        <taxon>Ecdysozoa</taxon>
        <taxon>Arthropoda</taxon>
        <taxon>Hexapoda</taxon>
        <taxon>Insecta</taxon>
        <taxon>Pterygota</taxon>
        <taxon>Neoptera</taxon>
        <taxon>Endopterygota</taxon>
        <taxon>Diptera</taxon>
        <taxon>Nematocera</taxon>
        <taxon>Culicoidea</taxon>
        <taxon>Culicidae</taxon>
        <taxon>Anophelinae</taxon>
        <taxon>Anopheles</taxon>
    </lineage>
</organism>
<feature type="chain" id="PRO_5014843976" evidence="1">
    <location>
        <begin position="24"/>
        <end position="68"/>
    </location>
</feature>
<dbReference type="EMBL" id="GGFK01014068">
    <property type="protein sequence ID" value="MBW47389.1"/>
    <property type="molecule type" value="Transcribed_RNA"/>
</dbReference>
<feature type="signal peptide" evidence="1">
    <location>
        <begin position="1"/>
        <end position="23"/>
    </location>
</feature>
<evidence type="ECO:0000313" key="2">
    <source>
        <dbReference type="EMBL" id="MBW47389.1"/>
    </source>
</evidence>
<proteinExistence type="predicted"/>
<keyword evidence="1" id="KW-0732">Signal</keyword>
<accession>A0A2M4B2V7</accession>
<sequence length="68" mass="7763">MLANASFITIALIVCPICNQTSGGNRALRHSFPLHQFDCEYIFFDRFEAILGNPMEQANECNRVSNRR</sequence>